<sequence length="174" mass="18915">MYMPKAGGYSYLVTARDDLSGTCEARALQKNNLASLAKNSVGNASIVNMVHQAKLSLNEIGDVWYGLQGPQENMLNMSMILIGDDMWVDANVNDIANNTIKMVDNVALAGYECRDLSMVNGMLDKLVSPSVDGPDVGGDHLNCELVSALLAIVSILVGEEAKKRTEWDRHNNNK</sequence>
<evidence type="ECO:0000313" key="2">
    <source>
        <dbReference type="Proteomes" id="UP000054144"/>
    </source>
</evidence>
<dbReference type="AlphaFoldDB" id="A0A0D7AP90"/>
<proteinExistence type="predicted"/>
<gene>
    <name evidence="1" type="ORF">FISHEDRAFT_55024</name>
</gene>
<evidence type="ECO:0000313" key="1">
    <source>
        <dbReference type="EMBL" id="KIY53670.1"/>
    </source>
</evidence>
<reference evidence="1 2" key="1">
    <citation type="journal article" date="2015" name="Fungal Genet. Biol.">
        <title>Evolution of novel wood decay mechanisms in Agaricales revealed by the genome sequences of Fistulina hepatica and Cylindrobasidium torrendii.</title>
        <authorList>
            <person name="Floudas D."/>
            <person name="Held B.W."/>
            <person name="Riley R."/>
            <person name="Nagy L.G."/>
            <person name="Koehler G."/>
            <person name="Ransdell A.S."/>
            <person name="Younus H."/>
            <person name="Chow J."/>
            <person name="Chiniquy J."/>
            <person name="Lipzen A."/>
            <person name="Tritt A."/>
            <person name="Sun H."/>
            <person name="Haridas S."/>
            <person name="LaButti K."/>
            <person name="Ohm R.A."/>
            <person name="Kues U."/>
            <person name="Blanchette R.A."/>
            <person name="Grigoriev I.V."/>
            <person name="Minto R.E."/>
            <person name="Hibbett D.S."/>
        </authorList>
    </citation>
    <scope>NUCLEOTIDE SEQUENCE [LARGE SCALE GENOMIC DNA]</scope>
    <source>
        <strain evidence="1 2">ATCC 64428</strain>
    </source>
</reference>
<name>A0A0D7AP90_9AGAR</name>
<organism evidence="1 2">
    <name type="scientific">Fistulina hepatica ATCC 64428</name>
    <dbReference type="NCBI Taxonomy" id="1128425"/>
    <lineage>
        <taxon>Eukaryota</taxon>
        <taxon>Fungi</taxon>
        <taxon>Dikarya</taxon>
        <taxon>Basidiomycota</taxon>
        <taxon>Agaricomycotina</taxon>
        <taxon>Agaricomycetes</taxon>
        <taxon>Agaricomycetidae</taxon>
        <taxon>Agaricales</taxon>
        <taxon>Fistulinaceae</taxon>
        <taxon>Fistulina</taxon>
    </lineage>
</organism>
<protein>
    <submittedName>
        <fullName evidence="1">Uncharacterized protein</fullName>
    </submittedName>
</protein>
<accession>A0A0D7AP90</accession>
<dbReference type="Proteomes" id="UP000054144">
    <property type="component" value="Unassembled WGS sequence"/>
</dbReference>
<dbReference type="EMBL" id="KN881593">
    <property type="protein sequence ID" value="KIY53670.1"/>
    <property type="molecule type" value="Genomic_DNA"/>
</dbReference>
<keyword evidence="2" id="KW-1185">Reference proteome</keyword>